<dbReference type="GO" id="GO:0016787">
    <property type="term" value="F:hydrolase activity"/>
    <property type="evidence" value="ECO:0007669"/>
    <property type="project" value="UniProtKB-KW"/>
</dbReference>
<name>A0A928Z463_9CYAN</name>
<dbReference type="InterPro" id="IPR012338">
    <property type="entry name" value="Beta-lactam/transpept-like"/>
</dbReference>
<sequence length="625" mass="70378">MKNSILASSIALGVMTSLAAVSPTMAANIDDPNSVAWSSIRGYSSADFGKYFQQKKAQGYRVIDLEVDRIGGKTRYSAVWQYNSDKRGWASYRNMTNAQFSQRWKDFRKQGYRLIDQESYKIGGKRLYAGVWVQNKENTPWVSYRNVDSAAFSKRFKTYQKQGYRMVDVEAYPSGSKTLYSAIWVKNQPNLGWAEYRNMSASSYAKRFKDFQKQGYRVADLESYRQGGRQKYAAIWVKNTNGRGWAARRDMSATWFGNYWKTYRDQGYRLVDFEAYPTIGGTRYAGVWRQNNDRRNWSGRTGVDQAIAAYKKRNGLPGISVVIQKHGKTLYARGFGYADTIKKKVAHADTIYRLASVSKPITGLLAMRQVEQRRLNLDAPTRRYLPSMPGFHTHKIRQLMNHQSGICHYAECGSGWRGQTFNTAFAAIQKYEKQPLLFTPGTKVDYSTHAFSVLAAVLEKRSGRSYSALFTRDITNRLGLPTLRPENRKVKNANRSLVYSGAVPVPADNLSWKFAGGGIESSAVDLTKLGTKLLQGRVISNASRTQMWTNSTLNNGNRSGYGLVWSLGSHRGKAIASHGGAQLGARSHWRIYRNDGIVISILSNRNNGNPSGLADQIGTIVLNAR</sequence>
<dbReference type="InterPro" id="IPR049511">
    <property type="entry name" value="PGH-like_rpt"/>
</dbReference>
<evidence type="ECO:0000313" key="3">
    <source>
        <dbReference type="EMBL" id="MBE9030003.1"/>
    </source>
</evidence>
<proteinExistence type="predicted"/>
<dbReference type="Pfam" id="PF00144">
    <property type="entry name" value="Beta-lactamase"/>
    <property type="match status" value="1"/>
</dbReference>
<dbReference type="Proteomes" id="UP000625316">
    <property type="component" value="Unassembled WGS sequence"/>
</dbReference>
<dbReference type="SUPFAM" id="SSF56601">
    <property type="entry name" value="beta-lactamase/transpeptidase-like"/>
    <property type="match status" value="1"/>
</dbReference>
<keyword evidence="1" id="KW-0732">Signal</keyword>
<feature type="chain" id="PRO_5037610293" evidence="1">
    <location>
        <begin position="27"/>
        <end position="625"/>
    </location>
</feature>
<evidence type="ECO:0000313" key="4">
    <source>
        <dbReference type="Proteomes" id="UP000625316"/>
    </source>
</evidence>
<evidence type="ECO:0000256" key="1">
    <source>
        <dbReference type="SAM" id="SignalP"/>
    </source>
</evidence>
<keyword evidence="4" id="KW-1185">Reference proteome</keyword>
<dbReference type="Pfam" id="PF17660">
    <property type="entry name" value="BTRD1"/>
    <property type="match status" value="5"/>
</dbReference>
<dbReference type="PANTHER" id="PTHR46825">
    <property type="entry name" value="D-ALANYL-D-ALANINE-CARBOXYPEPTIDASE/ENDOPEPTIDASE AMPH"/>
    <property type="match status" value="1"/>
</dbReference>
<dbReference type="PANTHER" id="PTHR46825:SF9">
    <property type="entry name" value="BETA-LACTAMASE-RELATED DOMAIN-CONTAINING PROTEIN"/>
    <property type="match status" value="1"/>
</dbReference>
<evidence type="ECO:0000259" key="2">
    <source>
        <dbReference type="Pfam" id="PF00144"/>
    </source>
</evidence>
<dbReference type="EMBL" id="JADEXQ010000026">
    <property type="protein sequence ID" value="MBE9030003.1"/>
    <property type="molecule type" value="Genomic_DNA"/>
</dbReference>
<dbReference type="InterPro" id="IPR001466">
    <property type="entry name" value="Beta-lactam-related"/>
</dbReference>
<reference evidence="3" key="1">
    <citation type="submission" date="2020-10" db="EMBL/GenBank/DDBJ databases">
        <authorList>
            <person name="Castelo-Branco R."/>
            <person name="Eusebio N."/>
            <person name="Adriana R."/>
            <person name="Vieira A."/>
            <person name="Brugerolle De Fraissinette N."/>
            <person name="Rezende De Castro R."/>
            <person name="Schneider M.P."/>
            <person name="Vasconcelos V."/>
            <person name="Leao P.N."/>
        </authorList>
    </citation>
    <scope>NUCLEOTIDE SEQUENCE</scope>
    <source>
        <strain evidence="3">LEGE 11480</strain>
    </source>
</reference>
<keyword evidence="3" id="KW-0378">Hydrolase</keyword>
<dbReference type="Gene3D" id="3.40.710.10">
    <property type="entry name" value="DD-peptidase/beta-lactamase superfamily"/>
    <property type="match status" value="1"/>
</dbReference>
<gene>
    <name evidence="3" type="ORF">IQ266_09715</name>
</gene>
<dbReference type="InterPro" id="IPR050491">
    <property type="entry name" value="AmpC-like"/>
</dbReference>
<dbReference type="AlphaFoldDB" id="A0A928Z463"/>
<dbReference type="RefSeq" id="WP_264324828.1">
    <property type="nucleotide sequence ID" value="NZ_JADEXQ010000026.1"/>
</dbReference>
<feature type="signal peptide" evidence="1">
    <location>
        <begin position="1"/>
        <end position="26"/>
    </location>
</feature>
<comment type="caution">
    <text evidence="3">The sequence shown here is derived from an EMBL/GenBank/DDBJ whole genome shotgun (WGS) entry which is preliminary data.</text>
</comment>
<feature type="domain" description="Beta-lactamase-related" evidence="2">
    <location>
        <begin position="303"/>
        <end position="615"/>
    </location>
</feature>
<accession>A0A928Z463</accession>
<protein>
    <submittedName>
        <fullName evidence="3">Serine hydrolase</fullName>
    </submittedName>
</protein>
<organism evidence="3 4">
    <name type="scientific">Romeriopsis navalis LEGE 11480</name>
    <dbReference type="NCBI Taxonomy" id="2777977"/>
    <lineage>
        <taxon>Bacteria</taxon>
        <taxon>Bacillati</taxon>
        <taxon>Cyanobacteriota</taxon>
        <taxon>Cyanophyceae</taxon>
        <taxon>Leptolyngbyales</taxon>
        <taxon>Leptolyngbyaceae</taxon>
        <taxon>Romeriopsis</taxon>
        <taxon>Romeriopsis navalis</taxon>
    </lineage>
</organism>